<dbReference type="SUPFAM" id="SSF53067">
    <property type="entry name" value="Actin-like ATPase domain"/>
    <property type="match status" value="2"/>
</dbReference>
<organism evidence="2 3">
    <name type="scientific">Thalassococcus lentus</name>
    <dbReference type="NCBI Taxonomy" id="1210524"/>
    <lineage>
        <taxon>Bacteria</taxon>
        <taxon>Pseudomonadati</taxon>
        <taxon>Pseudomonadota</taxon>
        <taxon>Alphaproteobacteria</taxon>
        <taxon>Rhodobacterales</taxon>
        <taxon>Roseobacteraceae</taxon>
        <taxon>Thalassococcus</taxon>
    </lineage>
</organism>
<sequence length="317" mass="32921">MILGTTTSNRTGPLAFAIAVDGGGSGCRIRLADMANLQVLAEARGGPANLTTNPEQSALNIRETLDDVLNEADLDKAALLDSAIVLGLAGLQTKAQADGLAATLPCGRIIATEDRPTMLRGALGQSQGAMAAIGTGSFLACRTNTGTRFAGGWGFAVSDQASGAWLGRKALETALLVHDGLKETSPLIDALLTRFGGQPTGIVAFCALARPADYATLAPQITQAAEDGDHNAVAMMQAGARYIAEGLKSLDWTEGLTVCLSGGLGPAYAAHLPAPMRATLQPPKGSALDGAMHMAMELAQTPDTEKFRARWRRAKRR</sequence>
<dbReference type="InterPro" id="IPR052519">
    <property type="entry name" value="Euk-type_GlcNAc_Kinase"/>
</dbReference>
<feature type="domain" description="ATPase BadF/BadG/BcrA/BcrD type" evidence="1">
    <location>
        <begin position="20"/>
        <end position="264"/>
    </location>
</feature>
<keyword evidence="3" id="KW-1185">Reference proteome</keyword>
<evidence type="ECO:0000313" key="3">
    <source>
        <dbReference type="Proteomes" id="UP001210720"/>
    </source>
</evidence>
<name>A0ABT4XTP6_9RHOB</name>
<dbReference type="PANTHER" id="PTHR43190:SF3">
    <property type="entry name" value="N-ACETYL-D-GLUCOSAMINE KINASE"/>
    <property type="match status" value="1"/>
</dbReference>
<evidence type="ECO:0000259" key="1">
    <source>
        <dbReference type="Pfam" id="PF01869"/>
    </source>
</evidence>
<reference evidence="2 3" key="1">
    <citation type="submission" date="2023-01" db="EMBL/GenBank/DDBJ databases">
        <title>Thalassococcus onchidii sp. nov., isolated from a marine invertebrate from the South China Sea.</title>
        <authorList>
            <person name="Xu S."/>
            <person name="Liu Z."/>
            <person name="Xu Y."/>
        </authorList>
    </citation>
    <scope>NUCLEOTIDE SEQUENCE [LARGE SCALE GENOMIC DNA]</scope>
    <source>
        <strain evidence="2 3">KCTC 32084</strain>
    </source>
</reference>
<accession>A0ABT4XTP6</accession>
<comment type="caution">
    <text evidence="2">The sequence shown here is derived from an EMBL/GenBank/DDBJ whole genome shotgun (WGS) entry which is preliminary data.</text>
</comment>
<dbReference type="InterPro" id="IPR043129">
    <property type="entry name" value="ATPase_NBD"/>
</dbReference>
<evidence type="ECO:0000313" key="2">
    <source>
        <dbReference type="EMBL" id="MDA7425296.1"/>
    </source>
</evidence>
<proteinExistence type="predicted"/>
<gene>
    <name evidence="2" type="ORF">PFY00_11200</name>
</gene>
<dbReference type="Gene3D" id="3.30.420.40">
    <property type="match status" value="2"/>
</dbReference>
<dbReference type="InterPro" id="IPR002731">
    <property type="entry name" value="ATPase_BadF"/>
</dbReference>
<dbReference type="EMBL" id="JAQIOY010000003">
    <property type="protein sequence ID" value="MDA7425296.1"/>
    <property type="molecule type" value="Genomic_DNA"/>
</dbReference>
<protein>
    <recommendedName>
        <fullName evidence="1">ATPase BadF/BadG/BcrA/BcrD type domain-containing protein</fullName>
    </recommendedName>
</protein>
<dbReference type="CDD" id="cd24082">
    <property type="entry name" value="ASKHA_NBD_GspK-like"/>
    <property type="match status" value="1"/>
</dbReference>
<dbReference type="Pfam" id="PF01869">
    <property type="entry name" value="BcrAD_BadFG"/>
    <property type="match status" value="1"/>
</dbReference>
<dbReference type="PANTHER" id="PTHR43190">
    <property type="entry name" value="N-ACETYL-D-GLUCOSAMINE KINASE"/>
    <property type="match status" value="1"/>
</dbReference>
<dbReference type="Proteomes" id="UP001210720">
    <property type="component" value="Unassembled WGS sequence"/>
</dbReference>
<dbReference type="RefSeq" id="WP_271432636.1">
    <property type="nucleotide sequence ID" value="NZ_JAQIOY010000003.1"/>
</dbReference>